<dbReference type="RefSeq" id="WP_263050337.1">
    <property type="nucleotide sequence ID" value="NZ_CP106735.1"/>
</dbReference>
<evidence type="ECO:0000259" key="2">
    <source>
        <dbReference type="Pfam" id="PF05670"/>
    </source>
</evidence>
<reference evidence="3" key="1">
    <citation type="submission" date="2022-10" db="EMBL/GenBank/DDBJ databases">
        <title>Comparative genomics and taxonomic characterization of three novel marine species of genus Reichenbachiella exhibiting antioxidant and polysaccharide degradation activities.</title>
        <authorList>
            <person name="Muhammad N."/>
            <person name="Lee Y.-J."/>
            <person name="Ko J."/>
            <person name="Kim S.-G."/>
        </authorList>
    </citation>
    <scope>NUCLEOTIDE SEQUENCE</scope>
    <source>
        <strain evidence="3">Wsw4-B4</strain>
    </source>
</reference>
<protein>
    <submittedName>
        <fullName evidence="3">NFACT RNA binding domain-containing protein</fullName>
    </submittedName>
</protein>
<evidence type="ECO:0000313" key="4">
    <source>
        <dbReference type="Proteomes" id="UP001062165"/>
    </source>
</evidence>
<dbReference type="Pfam" id="PF05670">
    <property type="entry name" value="NFACT-R_1"/>
    <property type="match status" value="1"/>
</dbReference>
<keyword evidence="4" id="KW-1185">Reference proteome</keyword>
<name>A0ABY6CXF0_9BACT</name>
<sequence>MQFNYYFLKQLSKVLGPRLINLRITAVFSQNKDELILAFEGEGTEIFIKANLDSEASLLSFPADFARAKKNSVDLFEELVGLKVYSIRQFDNERSFSILFENHFELLFKLHGRHANLILFKKEVIQEAFKKNIEHDQALILNDLNRKIDQSDEAIVRESFDLFPIFPTFDKHIKNHLKSAGFYDTETPKTKLHILHELLDQLHEKTYYLTTIKDIPKLLLFKPEGKYEVYNDPIVASNALAREFFTNHGVAQLKNKLLGQVRKEIKKSLSYLSQTDAKLDEIMNRRGYGELANILMANLHLKVNPADKQIELFDFYTNEQITIKLKPHQSLQLNAENLYRKAKNQAKEVEMLKKNIEAKQQTLAQLQAKELEIEALGDIKALRTLTKPNPTQQNHKETTPFMEFSAGGFQVYVGKNAKNNDVLTQKFAKKDDLWLHARDVSGSHAIIRNPNGVNIPMHIIEKVAQVAAWYSKRKSDTLCPVIYTPKKFVRKPKGALPGQVLLSKEEVILVPPNRTALD</sequence>
<proteinExistence type="predicted"/>
<dbReference type="InterPro" id="IPR051608">
    <property type="entry name" value="RQC_Subunit_NEMF"/>
</dbReference>
<dbReference type="PANTHER" id="PTHR15239">
    <property type="entry name" value="NUCLEAR EXPORT MEDIATOR FACTOR NEMF"/>
    <property type="match status" value="1"/>
</dbReference>
<dbReference type="Gene3D" id="2.30.310.10">
    <property type="entry name" value="ibrinogen binding protein from staphylococcus aureus domain"/>
    <property type="match status" value="1"/>
</dbReference>
<organism evidence="3 4">
    <name type="scientific">Reichenbachiella carrageenanivorans</name>
    <dbReference type="NCBI Taxonomy" id="2979869"/>
    <lineage>
        <taxon>Bacteria</taxon>
        <taxon>Pseudomonadati</taxon>
        <taxon>Bacteroidota</taxon>
        <taxon>Cytophagia</taxon>
        <taxon>Cytophagales</taxon>
        <taxon>Reichenbachiellaceae</taxon>
        <taxon>Reichenbachiella</taxon>
    </lineage>
</organism>
<accession>A0ABY6CXF0</accession>
<dbReference type="EMBL" id="CP106735">
    <property type="protein sequence ID" value="UXX78592.1"/>
    <property type="molecule type" value="Genomic_DNA"/>
</dbReference>
<dbReference type="PANTHER" id="PTHR15239:SF6">
    <property type="entry name" value="RIBOSOME QUALITY CONTROL COMPLEX SUBUNIT NEMF"/>
    <property type="match status" value="1"/>
</dbReference>
<dbReference type="Pfam" id="PF05833">
    <property type="entry name" value="NFACT_N"/>
    <property type="match status" value="1"/>
</dbReference>
<evidence type="ECO:0000313" key="3">
    <source>
        <dbReference type="EMBL" id="UXX78592.1"/>
    </source>
</evidence>
<evidence type="ECO:0000256" key="1">
    <source>
        <dbReference type="SAM" id="Coils"/>
    </source>
</evidence>
<feature type="domain" description="NFACT RNA-binding" evidence="2">
    <location>
        <begin position="405"/>
        <end position="494"/>
    </location>
</feature>
<dbReference type="Proteomes" id="UP001062165">
    <property type="component" value="Chromosome"/>
</dbReference>
<keyword evidence="1" id="KW-0175">Coiled coil</keyword>
<feature type="coiled-coil region" evidence="1">
    <location>
        <begin position="328"/>
        <end position="376"/>
    </location>
</feature>
<gene>
    <name evidence="3" type="ORF">N7E81_14620</name>
</gene>
<dbReference type="InterPro" id="IPR008532">
    <property type="entry name" value="NFACT_RNA-bd"/>
</dbReference>